<evidence type="ECO:0000313" key="2">
    <source>
        <dbReference type="EMBL" id="KAL2330988.1"/>
    </source>
</evidence>
<accession>A0ABD1M5E9</accession>
<gene>
    <name evidence="2" type="ORF">Fmac_018569</name>
</gene>
<dbReference type="EMBL" id="JBGMDY010000006">
    <property type="protein sequence ID" value="KAL2330988.1"/>
    <property type="molecule type" value="Genomic_DNA"/>
</dbReference>
<feature type="domain" description="E3 ubiquitin ligase UBR4 C-terminal" evidence="1">
    <location>
        <begin position="30"/>
        <end position="72"/>
    </location>
</feature>
<evidence type="ECO:0000259" key="1">
    <source>
        <dbReference type="Pfam" id="PF13764"/>
    </source>
</evidence>
<proteinExistence type="predicted"/>
<keyword evidence="3" id="KW-1185">Reference proteome</keyword>
<dbReference type="Proteomes" id="UP001603857">
    <property type="component" value="Unassembled WGS sequence"/>
</dbReference>
<dbReference type="AlphaFoldDB" id="A0ABD1M5E9"/>
<reference evidence="2 3" key="1">
    <citation type="submission" date="2024-08" db="EMBL/GenBank/DDBJ databases">
        <title>Insights into the chromosomal genome structure of Flemingia macrophylla.</title>
        <authorList>
            <person name="Ding Y."/>
            <person name="Zhao Y."/>
            <person name="Bi W."/>
            <person name="Wu M."/>
            <person name="Zhao G."/>
            <person name="Gong Y."/>
            <person name="Li W."/>
            <person name="Zhang P."/>
        </authorList>
    </citation>
    <scope>NUCLEOTIDE SEQUENCE [LARGE SCALE GENOMIC DNA]</scope>
    <source>
        <strain evidence="2">DYQJB</strain>
        <tissue evidence="2">Leaf</tissue>
    </source>
</reference>
<name>A0ABD1M5E9_9FABA</name>
<protein>
    <recommendedName>
        <fullName evidence="1">E3 ubiquitin ligase UBR4 C-terminal domain-containing protein</fullName>
    </recommendedName>
</protein>
<evidence type="ECO:0000313" key="3">
    <source>
        <dbReference type="Proteomes" id="UP001603857"/>
    </source>
</evidence>
<sequence length="102" mass="11411">MELEGQQAKWTKQICLKRAFNSSRDCPLITGLDGETSEYMIKDLEEDRKDSSDPEVEFAIAGADRECGGLKIKKASKFSSDIVRWPKCYDKGKGSSNMGLIE</sequence>
<comment type="caution">
    <text evidence="2">The sequence shown here is derived from an EMBL/GenBank/DDBJ whole genome shotgun (WGS) entry which is preliminary data.</text>
</comment>
<dbReference type="Pfam" id="PF13764">
    <property type="entry name" value="E3_UbLigase_R4"/>
    <property type="match status" value="1"/>
</dbReference>
<organism evidence="2 3">
    <name type="scientific">Flemingia macrophylla</name>
    <dbReference type="NCBI Taxonomy" id="520843"/>
    <lineage>
        <taxon>Eukaryota</taxon>
        <taxon>Viridiplantae</taxon>
        <taxon>Streptophyta</taxon>
        <taxon>Embryophyta</taxon>
        <taxon>Tracheophyta</taxon>
        <taxon>Spermatophyta</taxon>
        <taxon>Magnoliopsida</taxon>
        <taxon>eudicotyledons</taxon>
        <taxon>Gunneridae</taxon>
        <taxon>Pentapetalae</taxon>
        <taxon>rosids</taxon>
        <taxon>fabids</taxon>
        <taxon>Fabales</taxon>
        <taxon>Fabaceae</taxon>
        <taxon>Papilionoideae</taxon>
        <taxon>50 kb inversion clade</taxon>
        <taxon>NPAAA clade</taxon>
        <taxon>indigoferoid/millettioid clade</taxon>
        <taxon>Phaseoleae</taxon>
        <taxon>Flemingia</taxon>
    </lineage>
</organism>
<dbReference type="InterPro" id="IPR025704">
    <property type="entry name" value="E3_Ub_ligase_UBR4_C"/>
</dbReference>